<evidence type="ECO:0000313" key="1">
    <source>
        <dbReference type="EMBL" id="KAJ4440847.1"/>
    </source>
</evidence>
<dbReference type="EMBL" id="JAJSOF020000015">
    <property type="protein sequence ID" value="KAJ4440847.1"/>
    <property type="molecule type" value="Genomic_DNA"/>
</dbReference>
<accession>A0ABQ8T309</accession>
<dbReference type="SUPFAM" id="SSF118310">
    <property type="entry name" value="AN1-like Zinc finger"/>
    <property type="match status" value="1"/>
</dbReference>
<evidence type="ECO:0000313" key="2">
    <source>
        <dbReference type="Proteomes" id="UP001148838"/>
    </source>
</evidence>
<sequence length="134" mass="15500">MCESYSVSRKSNRWPLIYFMLNVNGINSQIIAQANTGLNEPRRVYLRRLALSLLHEHMQQRATITTLPRLLTEKIQQFAGTTEPKNQDEEPLQKKRKRCNICPRNVDRKTNLTCAKCKQQVCKAHSEIVSKSCV</sequence>
<comment type="caution">
    <text evidence="1">The sequence shown here is derived from an EMBL/GenBank/DDBJ whole genome shotgun (WGS) entry which is preliminary data.</text>
</comment>
<organism evidence="1 2">
    <name type="scientific">Periplaneta americana</name>
    <name type="common">American cockroach</name>
    <name type="synonym">Blatta americana</name>
    <dbReference type="NCBI Taxonomy" id="6978"/>
    <lineage>
        <taxon>Eukaryota</taxon>
        <taxon>Metazoa</taxon>
        <taxon>Ecdysozoa</taxon>
        <taxon>Arthropoda</taxon>
        <taxon>Hexapoda</taxon>
        <taxon>Insecta</taxon>
        <taxon>Pterygota</taxon>
        <taxon>Neoptera</taxon>
        <taxon>Polyneoptera</taxon>
        <taxon>Dictyoptera</taxon>
        <taxon>Blattodea</taxon>
        <taxon>Blattoidea</taxon>
        <taxon>Blattidae</taxon>
        <taxon>Blattinae</taxon>
        <taxon>Periplaneta</taxon>
    </lineage>
</organism>
<gene>
    <name evidence="1" type="ORF">ANN_10694</name>
</gene>
<evidence type="ECO:0008006" key="3">
    <source>
        <dbReference type="Google" id="ProtNLM"/>
    </source>
</evidence>
<protein>
    <recommendedName>
        <fullName evidence="3">PiggyBac transposable element-derived protein 4 C-terminal zinc-ribbon domain-containing protein</fullName>
    </recommendedName>
</protein>
<dbReference type="InterPro" id="IPR035896">
    <property type="entry name" value="AN1-like_Znf"/>
</dbReference>
<keyword evidence="2" id="KW-1185">Reference proteome</keyword>
<name>A0ABQ8T309_PERAM</name>
<reference evidence="1 2" key="1">
    <citation type="journal article" date="2022" name="Allergy">
        <title>Genome assembly and annotation of Periplaneta americana reveal a comprehensive cockroach allergen profile.</title>
        <authorList>
            <person name="Wang L."/>
            <person name="Xiong Q."/>
            <person name="Saelim N."/>
            <person name="Wang L."/>
            <person name="Nong W."/>
            <person name="Wan A.T."/>
            <person name="Shi M."/>
            <person name="Liu X."/>
            <person name="Cao Q."/>
            <person name="Hui J.H.L."/>
            <person name="Sookrung N."/>
            <person name="Leung T.F."/>
            <person name="Tungtrongchitr A."/>
            <person name="Tsui S.K.W."/>
        </authorList>
    </citation>
    <scope>NUCLEOTIDE SEQUENCE [LARGE SCALE GENOMIC DNA]</scope>
    <source>
        <strain evidence="1">PWHHKU_190912</strain>
    </source>
</reference>
<dbReference type="Proteomes" id="UP001148838">
    <property type="component" value="Unassembled WGS sequence"/>
</dbReference>
<proteinExistence type="predicted"/>